<dbReference type="OrthoDB" id="544103at2759"/>
<feature type="compositionally biased region" description="Basic residues" evidence="2">
    <location>
        <begin position="1"/>
        <end position="10"/>
    </location>
</feature>
<dbReference type="Pfam" id="PF04371">
    <property type="entry name" value="PAD_porph"/>
    <property type="match status" value="1"/>
</dbReference>
<dbReference type="GO" id="GO:0004668">
    <property type="term" value="F:protein-arginine deiminase activity"/>
    <property type="evidence" value="ECO:0007669"/>
    <property type="project" value="InterPro"/>
</dbReference>
<dbReference type="Proteomes" id="UP001153069">
    <property type="component" value="Unassembled WGS sequence"/>
</dbReference>
<accession>A0A9N8ESH1</accession>
<evidence type="ECO:0000313" key="3">
    <source>
        <dbReference type="EMBL" id="CAB9526431.1"/>
    </source>
</evidence>
<dbReference type="GO" id="GO:0009446">
    <property type="term" value="P:putrescine biosynthetic process"/>
    <property type="evidence" value="ECO:0007669"/>
    <property type="project" value="InterPro"/>
</dbReference>
<dbReference type="PANTHER" id="PTHR31377:SF0">
    <property type="entry name" value="AGMATINE DEIMINASE-RELATED"/>
    <property type="match status" value="1"/>
</dbReference>
<dbReference type="AlphaFoldDB" id="A0A9N8ESH1"/>
<evidence type="ECO:0000313" key="4">
    <source>
        <dbReference type="Proteomes" id="UP001153069"/>
    </source>
</evidence>
<evidence type="ECO:0000256" key="2">
    <source>
        <dbReference type="SAM" id="MobiDB-lite"/>
    </source>
</evidence>
<name>A0A9N8ESH1_9STRA</name>
<organism evidence="3 4">
    <name type="scientific">Seminavis robusta</name>
    <dbReference type="NCBI Taxonomy" id="568900"/>
    <lineage>
        <taxon>Eukaryota</taxon>
        <taxon>Sar</taxon>
        <taxon>Stramenopiles</taxon>
        <taxon>Ochrophyta</taxon>
        <taxon>Bacillariophyta</taxon>
        <taxon>Bacillariophyceae</taxon>
        <taxon>Bacillariophycidae</taxon>
        <taxon>Naviculales</taxon>
        <taxon>Naviculaceae</taxon>
        <taxon>Seminavis</taxon>
    </lineage>
</organism>
<sequence>MMNPFRRHKSDSKVVPRIPTSDKFRMPPEEYPHEGTWLQWPHNFGWDPDHVQRYEATWIAMTQALHTGEKVHIIVYNDAEQERVQHILSQPPNSMDMTQIDFYTFHTDDVWVRDNGPIFVFDTNSEDEEELCITNWIFNAWGGKADDYYDNYVPLKVGHALELPVMDVPMVLEGGSIEVDGRGTLMAKRSSILNANRNKGWTQQDAERFFSHYLGVTNFIWLDGKKGGSDITDDHIDGTARFANGDTIVTFYKEDFVAPKEYKILQNAKDAQGQPYKMVHLPCTKHKLKRVGDYGIYTNFYVANKVVLVPAFDDPNDKVAMDKLARLYPTRQAVGIPCTEVYRDGGLVHCITQQQPAKQRK</sequence>
<dbReference type="SUPFAM" id="SSF55909">
    <property type="entry name" value="Pentein"/>
    <property type="match status" value="1"/>
</dbReference>
<gene>
    <name evidence="3" type="ORF">SEMRO_1826_G300140.1</name>
</gene>
<reference evidence="3" key="1">
    <citation type="submission" date="2020-06" db="EMBL/GenBank/DDBJ databases">
        <authorList>
            <consortium name="Plant Systems Biology data submission"/>
        </authorList>
    </citation>
    <scope>NUCLEOTIDE SEQUENCE</scope>
    <source>
        <strain evidence="3">D6</strain>
    </source>
</reference>
<protein>
    <submittedName>
        <fullName evidence="3">Agmatine deiminase</fullName>
    </submittedName>
</protein>
<dbReference type="PANTHER" id="PTHR31377">
    <property type="entry name" value="AGMATINE DEIMINASE-RELATED"/>
    <property type="match status" value="1"/>
</dbReference>
<dbReference type="InterPro" id="IPR007466">
    <property type="entry name" value="Peptidyl-Arg-deiminase_porph"/>
</dbReference>
<dbReference type="GO" id="GO:0047632">
    <property type="term" value="F:agmatine deiminase activity"/>
    <property type="evidence" value="ECO:0007669"/>
    <property type="project" value="TreeGrafter"/>
</dbReference>
<dbReference type="Gene3D" id="3.75.10.10">
    <property type="entry name" value="L-arginine/glycine Amidinotransferase, Chain A"/>
    <property type="match status" value="1"/>
</dbReference>
<evidence type="ECO:0000256" key="1">
    <source>
        <dbReference type="ARBA" id="ARBA00022801"/>
    </source>
</evidence>
<feature type="region of interest" description="Disordered" evidence="2">
    <location>
        <begin position="1"/>
        <end position="26"/>
    </location>
</feature>
<keyword evidence="1" id="KW-0378">Hydrolase</keyword>
<comment type="caution">
    <text evidence="3">The sequence shown here is derived from an EMBL/GenBank/DDBJ whole genome shotgun (WGS) entry which is preliminary data.</text>
</comment>
<proteinExistence type="predicted"/>
<dbReference type="EMBL" id="CAICTM010001824">
    <property type="protein sequence ID" value="CAB9526431.1"/>
    <property type="molecule type" value="Genomic_DNA"/>
</dbReference>
<keyword evidence="4" id="KW-1185">Reference proteome</keyword>